<dbReference type="InterPro" id="IPR036236">
    <property type="entry name" value="Znf_C2H2_sf"/>
</dbReference>
<feature type="compositionally biased region" description="Polar residues" evidence="11">
    <location>
        <begin position="396"/>
        <end position="406"/>
    </location>
</feature>
<dbReference type="SMART" id="SM00355">
    <property type="entry name" value="ZnF_C2H2"/>
    <property type="match status" value="2"/>
</dbReference>
<feature type="compositionally biased region" description="Basic and acidic residues" evidence="11">
    <location>
        <begin position="408"/>
        <end position="418"/>
    </location>
</feature>
<proteinExistence type="predicted"/>
<evidence type="ECO:0000256" key="11">
    <source>
        <dbReference type="SAM" id="MobiDB-lite"/>
    </source>
</evidence>
<feature type="coiled-coil region" evidence="10">
    <location>
        <begin position="176"/>
        <end position="207"/>
    </location>
</feature>
<dbReference type="PROSITE" id="PS50157">
    <property type="entry name" value="ZINC_FINGER_C2H2_2"/>
    <property type="match status" value="2"/>
</dbReference>
<dbReference type="OrthoDB" id="3437960at2759"/>
<protein>
    <submittedName>
        <fullName evidence="13">LAMI_0H16930g1_1</fullName>
    </submittedName>
</protein>
<dbReference type="Gene3D" id="3.30.160.60">
    <property type="entry name" value="Classic Zinc Finger"/>
    <property type="match status" value="2"/>
</dbReference>
<evidence type="ECO:0000256" key="1">
    <source>
        <dbReference type="ARBA" id="ARBA00004123"/>
    </source>
</evidence>
<dbReference type="AlphaFoldDB" id="A0A1G4KJ79"/>
<dbReference type="GO" id="GO:0000981">
    <property type="term" value="F:DNA-binding transcription factor activity, RNA polymerase II-specific"/>
    <property type="evidence" value="ECO:0007669"/>
    <property type="project" value="UniProtKB-ARBA"/>
</dbReference>
<keyword evidence="6" id="KW-0805">Transcription regulation</keyword>
<feature type="region of interest" description="Disordered" evidence="11">
    <location>
        <begin position="687"/>
        <end position="707"/>
    </location>
</feature>
<dbReference type="GO" id="GO:0005634">
    <property type="term" value="C:nucleus"/>
    <property type="evidence" value="ECO:0007669"/>
    <property type="project" value="UniProtKB-SubCell"/>
</dbReference>
<dbReference type="PANTHER" id="PTHR46179">
    <property type="entry name" value="ZINC FINGER PROTEIN"/>
    <property type="match status" value="1"/>
</dbReference>
<dbReference type="FunFam" id="3.30.160.60:FF:001752">
    <property type="entry name" value="Transcriptional factor SWI5"/>
    <property type="match status" value="1"/>
</dbReference>
<dbReference type="GO" id="GO:0000978">
    <property type="term" value="F:RNA polymerase II cis-regulatory region sequence-specific DNA binding"/>
    <property type="evidence" value="ECO:0007669"/>
    <property type="project" value="UniProtKB-ARBA"/>
</dbReference>
<feature type="domain" description="C2H2-type" evidence="12">
    <location>
        <begin position="621"/>
        <end position="646"/>
    </location>
</feature>
<dbReference type="EMBL" id="LT598468">
    <property type="protein sequence ID" value="SCV04537.1"/>
    <property type="molecule type" value="Genomic_DNA"/>
</dbReference>
<evidence type="ECO:0000259" key="12">
    <source>
        <dbReference type="PROSITE" id="PS50157"/>
    </source>
</evidence>
<keyword evidence="3" id="KW-0677">Repeat</keyword>
<keyword evidence="10" id="KW-0175">Coiled coil</keyword>
<feature type="region of interest" description="Disordered" evidence="11">
    <location>
        <begin position="219"/>
        <end position="330"/>
    </location>
</feature>
<evidence type="ECO:0000256" key="5">
    <source>
        <dbReference type="ARBA" id="ARBA00022833"/>
    </source>
</evidence>
<dbReference type="GO" id="GO:0008270">
    <property type="term" value="F:zinc ion binding"/>
    <property type="evidence" value="ECO:0007669"/>
    <property type="project" value="UniProtKB-KW"/>
</dbReference>
<dbReference type="Pfam" id="PF00096">
    <property type="entry name" value="zf-C2H2"/>
    <property type="match status" value="2"/>
</dbReference>
<dbReference type="Proteomes" id="UP000191024">
    <property type="component" value="Chromosome H"/>
</dbReference>
<keyword evidence="7" id="KW-0804">Transcription</keyword>
<feature type="domain" description="C2H2-type" evidence="12">
    <location>
        <begin position="591"/>
        <end position="620"/>
    </location>
</feature>
<gene>
    <name evidence="13" type="ORF">LAMI_0H16930G</name>
</gene>
<dbReference type="SUPFAM" id="SSF57667">
    <property type="entry name" value="beta-beta-alpha zinc fingers"/>
    <property type="match status" value="1"/>
</dbReference>
<feature type="compositionally biased region" description="Polar residues" evidence="11">
    <location>
        <begin position="1"/>
        <end position="10"/>
    </location>
</feature>
<keyword evidence="5" id="KW-0862">Zinc</keyword>
<evidence type="ECO:0000256" key="7">
    <source>
        <dbReference type="ARBA" id="ARBA00023163"/>
    </source>
</evidence>
<dbReference type="InterPro" id="IPR013087">
    <property type="entry name" value="Znf_C2H2_type"/>
</dbReference>
<dbReference type="InterPro" id="IPR051061">
    <property type="entry name" value="Zinc_finger_trans_reg"/>
</dbReference>
<dbReference type="FunFam" id="3.30.160.60:FF:000125">
    <property type="entry name" value="Putative zinc finger protein 143"/>
    <property type="match status" value="1"/>
</dbReference>
<sequence>MASTEDQWFNPSDMLNLGSSDRNSPAFDQFEGTQKTEFNSASSIANDNVFNSFLTTNYQDVDEFLTQELKDLDIPMMPERPASIDGDVNYDAVWDQGFESVATPRKSHKRGPSGTAIFGFTSHNRELSITKTAYPEENGILLEKYARDDALETAAEHGGCPPKLPDNSTRNFNTAILKQQEELRVALEKQQEMNKKLEERLRQSQFHQQQLQLALQEQKIASHQYPSAPSSQVRGNDPSLQRPASKDDPLIVTNNANGAYKFPPPPNTIKFGNGTMSPMSRTSINGSPVRRNDRAKRHGVSPDLKVPQLNLSSHVPSPDSSIRGSSNGENRISFATIQKMSKYFESLNNEHQQAHGSASEETSRVENAPITPQNRVQGFYSSRSPSPRGVKHMTKDSISSSASTIPQLHDDEEHDHEPNCLPRSTTGLGIRYKDGKTGEKFSIHNAPYLADLPTIPGSTDNTPHGQRIMIEGASGGLPQKHMFQHTPIKKNNINHYALSACASQHTDILDSLKEDLRPPGSVNPSQDFEPESEFVQAQTPSPILKSQCVFEGETPVLEPTYLSPMKITRKPTTLPPGEIDRYVKELPDRTFACLYPHCGKHFRRRYNIRSHIQTHLEDRPYMCDFEGCNKAFVRNHDLIRHKKTHAEKCFVCPCGKKFVREDALLVHRSRMICVGGKRFENVVIKKSPRKRGRPRKDGLISVNSSPVKETVERDNTGMVALRMEEQLRRELMDHGLLDLSHSSDAESMTPA</sequence>
<evidence type="ECO:0000256" key="4">
    <source>
        <dbReference type="ARBA" id="ARBA00022771"/>
    </source>
</evidence>
<dbReference type="STRING" id="1230905.A0A1G4KJ79"/>
<feature type="region of interest" description="Disordered" evidence="11">
    <location>
        <begin position="1"/>
        <end position="28"/>
    </location>
</feature>
<comment type="subcellular location">
    <subcellularLocation>
        <location evidence="1">Nucleus</location>
    </subcellularLocation>
</comment>
<name>A0A1G4KJ79_9SACH</name>
<organism evidence="13 14">
    <name type="scientific">Lachancea mirantina</name>
    <dbReference type="NCBI Taxonomy" id="1230905"/>
    <lineage>
        <taxon>Eukaryota</taxon>
        <taxon>Fungi</taxon>
        <taxon>Dikarya</taxon>
        <taxon>Ascomycota</taxon>
        <taxon>Saccharomycotina</taxon>
        <taxon>Saccharomycetes</taxon>
        <taxon>Saccharomycetales</taxon>
        <taxon>Saccharomycetaceae</taxon>
        <taxon>Lachancea</taxon>
    </lineage>
</organism>
<feature type="compositionally biased region" description="Polar residues" evidence="11">
    <location>
        <begin position="219"/>
        <end position="234"/>
    </location>
</feature>
<dbReference type="PANTHER" id="PTHR46179:SF13">
    <property type="entry name" value="C2H2-TYPE DOMAIN-CONTAINING PROTEIN"/>
    <property type="match status" value="1"/>
</dbReference>
<feature type="compositionally biased region" description="Polar residues" evidence="11">
    <location>
        <begin position="309"/>
        <end position="330"/>
    </location>
</feature>
<accession>A0A1G4KJ79</accession>
<evidence type="ECO:0000256" key="8">
    <source>
        <dbReference type="ARBA" id="ARBA00023242"/>
    </source>
</evidence>
<feature type="compositionally biased region" description="Polar residues" evidence="11">
    <location>
        <begin position="274"/>
        <end position="286"/>
    </location>
</feature>
<keyword evidence="14" id="KW-1185">Reference proteome</keyword>
<evidence type="ECO:0000256" key="9">
    <source>
        <dbReference type="PROSITE-ProRule" id="PRU00042"/>
    </source>
</evidence>
<feature type="compositionally biased region" description="Polar residues" evidence="11">
    <location>
        <begin position="349"/>
        <end position="360"/>
    </location>
</feature>
<keyword evidence="8" id="KW-0539">Nucleus</keyword>
<evidence type="ECO:0000256" key="10">
    <source>
        <dbReference type="SAM" id="Coils"/>
    </source>
</evidence>
<dbReference type="PROSITE" id="PS00028">
    <property type="entry name" value="ZINC_FINGER_C2H2_1"/>
    <property type="match status" value="2"/>
</dbReference>
<keyword evidence="4 9" id="KW-0863">Zinc-finger</keyword>
<evidence type="ECO:0000256" key="2">
    <source>
        <dbReference type="ARBA" id="ARBA00022723"/>
    </source>
</evidence>
<feature type="region of interest" description="Disordered" evidence="11">
    <location>
        <begin position="349"/>
        <end position="427"/>
    </location>
</feature>
<feature type="compositionally biased region" description="Polar residues" evidence="11">
    <location>
        <begin position="370"/>
        <end position="385"/>
    </location>
</feature>
<evidence type="ECO:0000313" key="14">
    <source>
        <dbReference type="Proteomes" id="UP000191024"/>
    </source>
</evidence>
<dbReference type="GO" id="GO:0045944">
    <property type="term" value="P:positive regulation of transcription by RNA polymerase II"/>
    <property type="evidence" value="ECO:0007669"/>
    <property type="project" value="UniProtKB-ARBA"/>
</dbReference>
<evidence type="ECO:0000256" key="3">
    <source>
        <dbReference type="ARBA" id="ARBA00022737"/>
    </source>
</evidence>
<keyword evidence="2" id="KW-0479">Metal-binding</keyword>
<reference evidence="14" key="1">
    <citation type="submission" date="2016-03" db="EMBL/GenBank/DDBJ databases">
        <authorList>
            <person name="Devillers H."/>
        </authorList>
    </citation>
    <scope>NUCLEOTIDE SEQUENCE [LARGE SCALE GENOMIC DNA]</scope>
</reference>
<evidence type="ECO:0000256" key="6">
    <source>
        <dbReference type="ARBA" id="ARBA00023015"/>
    </source>
</evidence>
<evidence type="ECO:0000313" key="13">
    <source>
        <dbReference type="EMBL" id="SCV04537.1"/>
    </source>
</evidence>